<dbReference type="Proteomes" id="UP001499924">
    <property type="component" value="Unassembled WGS sequence"/>
</dbReference>
<keyword evidence="1" id="KW-0812">Transmembrane</keyword>
<dbReference type="EMBL" id="BAAAVV010000001">
    <property type="protein sequence ID" value="GAA3157608.1"/>
    <property type="molecule type" value="Genomic_DNA"/>
</dbReference>
<evidence type="ECO:0000256" key="1">
    <source>
        <dbReference type="SAM" id="Phobius"/>
    </source>
</evidence>
<proteinExistence type="predicted"/>
<keyword evidence="1" id="KW-1133">Transmembrane helix</keyword>
<sequence>MVADDQRSRPAIRDSTPVLVALIAGVGLWGYYLVAAIAAGVYWLAAIDAVLFVAAVWAVTRVLARRRRSRGVSG</sequence>
<dbReference type="RefSeq" id="WP_344687035.1">
    <property type="nucleotide sequence ID" value="NZ_BAAAVV010000001.1"/>
</dbReference>
<protein>
    <submittedName>
        <fullName evidence="2">Uncharacterized protein</fullName>
    </submittedName>
</protein>
<accession>A0ABP6NTD3</accession>
<feature type="transmembrane region" description="Helical" evidence="1">
    <location>
        <begin position="40"/>
        <end position="60"/>
    </location>
</feature>
<gene>
    <name evidence="2" type="ORF">GCM10010531_06180</name>
</gene>
<comment type="caution">
    <text evidence="2">The sequence shown here is derived from an EMBL/GenBank/DDBJ whole genome shotgun (WGS) entry which is preliminary data.</text>
</comment>
<keyword evidence="1" id="KW-0472">Membrane</keyword>
<organism evidence="2 3">
    <name type="scientific">Blastococcus jejuensis</name>
    <dbReference type="NCBI Taxonomy" id="351224"/>
    <lineage>
        <taxon>Bacteria</taxon>
        <taxon>Bacillati</taxon>
        <taxon>Actinomycetota</taxon>
        <taxon>Actinomycetes</taxon>
        <taxon>Geodermatophilales</taxon>
        <taxon>Geodermatophilaceae</taxon>
        <taxon>Blastococcus</taxon>
    </lineage>
</organism>
<keyword evidence="3" id="KW-1185">Reference proteome</keyword>
<evidence type="ECO:0000313" key="2">
    <source>
        <dbReference type="EMBL" id="GAA3157608.1"/>
    </source>
</evidence>
<feature type="transmembrane region" description="Helical" evidence="1">
    <location>
        <begin position="16"/>
        <end position="34"/>
    </location>
</feature>
<name>A0ABP6NTD3_9ACTN</name>
<evidence type="ECO:0000313" key="3">
    <source>
        <dbReference type="Proteomes" id="UP001499924"/>
    </source>
</evidence>
<reference evidence="3" key="1">
    <citation type="journal article" date="2019" name="Int. J. Syst. Evol. Microbiol.">
        <title>The Global Catalogue of Microorganisms (GCM) 10K type strain sequencing project: providing services to taxonomists for standard genome sequencing and annotation.</title>
        <authorList>
            <consortium name="The Broad Institute Genomics Platform"/>
            <consortium name="The Broad Institute Genome Sequencing Center for Infectious Disease"/>
            <person name="Wu L."/>
            <person name="Ma J."/>
        </authorList>
    </citation>
    <scope>NUCLEOTIDE SEQUENCE [LARGE SCALE GENOMIC DNA]</scope>
    <source>
        <strain evidence="3">JCM 15614</strain>
    </source>
</reference>